<dbReference type="PANTHER" id="PTHR46401">
    <property type="entry name" value="GLYCOSYLTRANSFERASE WBBK-RELATED"/>
    <property type="match status" value="1"/>
</dbReference>
<comment type="caution">
    <text evidence="3">The sequence shown here is derived from an EMBL/GenBank/DDBJ whole genome shotgun (WGS) entry which is preliminary data.</text>
</comment>
<dbReference type="Proteomes" id="UP000253209">
    <property type="component" value="Unassembled WGS sequence"/>
</dbReference>
<reference evidence="3 4" key="1">
    <citation type="submission" date="2018-05" db="EMBL/GenBank/DDBJ databases">
        <title>Mucilaginibacter hurinus sp. nov., isolated from briquette warehouse soil.</title>
        <authorList>
            <person name="Choi L."/>
        </authorList>
    </citation>
    <scope>NUCLEOTIDE SEQUENCE [LARGE SCALE GENOMIC DNA]</scope>
    <source>
        <strain evidence="3 4">ZR32</strain>
    </source>
</reference>
<dbReference type="Gene3D" id="3.40.50.2000">
    <property type="entry name" value="Glycogen Phosphorylase B"/>
    <property type="match status" value="1"/>
</dbReference>
<evidence type="ECO:0000259" key="2">
    <source>
        <dbReference type="Pfam" id="PF00534"/>
    </source>
</evidence>
<dbReference type="GO" id="GO:0009103">
    <property type="term" value="P:lipopolysaccharide biosynthetic process"/>
    <property type="evidence" value="ECO:0007669"/>
    <property type="project" value="TreeGrafter"/>
</dbReference>
<proteinExistence type="predicted"/>
<sequence>MFKIVISGVNLTDSGKLSVLQDCLNALIKIKEHTELDITVLVHNASLVDEYKDHIKILAFPDIKSSWIKRVKFEYFYSKKLSLQLKPDLWFGLHDMTANVVCPYQVVYCHNSAAFYDVDYKNFFTDIKFTLFNLFYKYLYRINIKRNRYVIIQQIWLRKIFEDLYDVKTIVAYPIREIFATTSGPESIAKLDLHFNVPTFFYPSFPRVYKNYEVLFDAVKILNKKGVQCQVVVTLDGSENNYAKKIADTYRHIPNIKFIGLQDRQSINELYKQSHCLVFPSKLESWGLPISEFKEFNKPMLIARLPYADETVGNYNEVSYFPINDASKLAVLMEQFINGTIQYDGNSALQPADPFFNNWDSLMTFLTDRKNY</sequence>
<accession>A0A367GS35</accession>
<name>A0A367GS35_9SPHI</name>
<protein>
    <submittedName>
        <fullName evidence="3">Glycosyltransferase family 1 protein</fullName>
    </submittedName>
</protein>
<dbReference type="RefSeq" id="WP_114003944.1">
    <property type="nucleotide sequence ID" value="NZ_QGDC01000002.1"/>
</dbReference>
<dbReference type="SUPFAM" id="SSF53756">
    <property type="entry name" value="UDP-Glycosyltransferase/glycogen phosphorylase"/>
    <property type="match status" value="1"/>
</dbReference>
<gene>
    <name evidence="3" type="ORF">DJ568_03915</name>
</gene>
<evidence type="ECO:0000313" key="3">
    <source>
        <dbReference type="EMBL" id="RCH55908.1"/>
    </source>
</evidence>
<dbReference type="AlphaFoldDB" id="A0A367GS35"/>
<dbReference type="EMBL" id="QGDC01000002">
    <property type="protein sequence ID" value="RCH55908.1"/>
    <property type="molecule type" value="Genomic_DNA"/>
</dbReference>
<keyword evidence="1 3" id="KW-0808">Transferase</keyword>
<keyword evidence="4" id="KW-1185">Reference proteome</keyword>
<dbReference type="Pfam" id="PF00534">
    <property type="entry name" value="Glycos_transf_1"/>
    <property type="match status" value="1"/>
</dbReference>
<evidence type="ECO:0000256" key="1">
    <source>
        <dbReference type="ARBA" id="ARBA00022679"/>
    </source>
</evidence>
<dbReference type="GO" id="GO:0016757">
    <property type="term" value="F:glycosyltransferase activity"/>
    <property type="evidence" value="ECO:0007669"/>
    <property type="project" value="InterPro"/>
</dbReference>
<dbReference type="InterPro" id="IPR001296">
    <property type="entry name" value="Glyco_trans_1"/>
</dbReference>
<feature type="domain" description="Glycosyl transferase family 1" evidence="2">
    <location>
        <begin position="209"/>
        <end position="339"/>
    </location>
</feature>
<dbReference type="PANTHER" id="PTHR46401:SF2">
    <property type="entry name" value="GLYCOSYLTRANSFERASE WBBK-RELATED"/>
    <property type="match status" value="1"/>
</dbReference>
<organism evidence="3 4">
    <name type="scientific">Mucilaginibacter hurinus</name>
    <dbReference type="NCBI Taxonomy" id="2201324"/>
    <lineage>
        <taxon>Bacteria</taxon>
        <taxon>Pseudomonadati</taxon>
        <taxon>Bacteroidota</taxon>
        <taxon>Sphingobacteriia</taxon>
        <taxon>Sphingobacteriales</taxon>
        <taxon>Sphingobacteriaceae</taxon>
        <taxon>Mucilaginibacter</taxon>
    </lineage>
</organism>
<evidence type="ECO:0000313" key="4">
    <source>
        <dbReference type="Proteomes" id="UP000253209"/>
    </source>
</evidence>
<dbReference type="OrthoDB" id="9801609at2"/>